<feature type="modified residue" description="4-aspartylphosphate" evidence="2">
    <location>
        <position position="54"/>
    </location>
</feature>
<evidence type="ECO:0000313" key="5">
    <source>
        <dbReference type="Proteomes" id="UP001249020"/>
    </source>
</evidence>
<dbReference type="RefSeq" id="WP_311360102.1">
    <property type="nucleotide sequence ID" value="NZ_JAVRIE010000001.1"/>
</dbReference>
<evidence type="ECO:0000259" key="3">
    <source>
        <dbReference type="PROSITE" id="PS50110"/>
    </source>
</evidence>
<dbReference type="InterPro" id="IPR001789">
    <property type="entry name" value="Sig_transdc_resp-reg_receiver"/>
</dbReference>
<accession>A0AAW8QW07</accession>
<keyword evidence="1 2" id="KW-0597">Phosphoprotein</keyword>
<dbReference type="Pfam" id="PF00072">
    <property type="entry name" value="Response_reg"/>
    <property type="match status" value="1"/>
</dbReference>
<dbReference type="CDD" id="cd00156">
    <property type="entry name" value="REC"/>
    <property type="match status" value="1"/>
</dbReference>
<keyword evidence="5" id="KW-1185">Reference proteome</keyword>
<dbReference type="PANTHER" id="PTHR44591:SF3">
    <property type="entry name" value="RESPONSE REGULATORY DOMAIN-CONTAINING PROTEIN"/>
    <property type="match status" value="1"/>
</dbReference>
<name>A0AAW8QW07_9ALTE</name>
<evidence type="ECO:0000256" key="1">
    <source>
        <dbReference type="ARBA" id="ARBA00022553"/>
    </source>
</evidence>
<sequence length="136" mass="15505">MMEIPRLLIVEDDAVNINMLSGLLRNDYQISIARTKKRALEILENEDISLVLLDLNLPDGKGLDICEQFKSDKTRFSPPFMVVMTGYDEENTEVSCFEAGANEFISKPIKKESFLARLALQTQLMKEAKRKEMCLS</sequence>
<dbReference type="SUPFAM" id="SSF52172">
    <property type="entry name" value="CheY-like"/>
    <property type="match status" value="1"/>
</dbReference>
<feature type="domain" description="Response regulatory" evidence="3">
    <location>
        <begin position="6"/>
        <end position="122"/>
    </location>
</feature>
<gene>
    <name evidence="4" type="ORF">RM544_01960</name>
</gene>
<evidence type="ECO:0000256" key="2">
    <source>
        <dbReference type="PROSITE-ProRule" id="PRU00169"/>
    </source>
</evidence>
<dbReference type="EMBL" id="JAVRIE010000001">
    <property type="protein sequence ID" value="MDT0581291.1"/>
    <property type="molecule type" value="Genomic_DNA"/>
</dbReference>
<evidence type="ECO:0000313" key="4">
    <source>
        <dbReference type="EMBL" id="MDT0581291.1"/>
    </source>
</evidence>
<dbReference type="AlphaFoldDB" id="A0AAW8QW07"/>
<organism evidence="4 5">
    <name type="scientific">Brumicola blandensis</name>
    <dbReference type="NCBI Taxonomy" id="3075611"/>
    <lineage>
        <taxon>Bacteria</taxon>
        <taxon>Pseudomonadati</taxon>
        <taxon>Pseudomonadota</taxon>
        <taxon>Gammaproteobacteria</taxon>
        <taxon>Alteromonadales</taxon>
        <taxon>Alteromonadaceae</taxon>
        <taxon>Brumicola</taxon>
    </lineage>
</organism>
<dbReference type="InterPro" id="IPR050595">
    <property type="entry name" value="Bact_response_regulator"/>
</dbReference>
<dbReference type="SMART" id="SM00448">
    <property type="entry name" value="REC"/>
    <property type="match status" value="1"/>
</dbReference>
<reference evidence="4 5" key="1">
    <citation type="submission" date="2023-09" db="EMBL/GenBank/DDBJ databases">
        <authorList>
            <person name="Rey-Velasco X."/>
        </authorList>
    </citation>
    <scope>NUCLEOTIDE SEQUENCE [LARGE SCALE GENOMIC DNA]</scope>
    <source>
        <strain evidence="4 5">W409</strain>
    </source>
</reference>
<protein>
    <submittedName>
        <fullName evidence="4">Response regulator</fullName>
    </submittedName>
</protein>
<dbReference type="InterPro" id="IPR011006">
    <property type="entry name" value="CheY-like_superfamily"/>
</dbReference>
<dbReference type="Gene3D" id="3.40.50.2300">
    <property type="match status" value="1"/>
</dbReference>
<dbReference type="Proteomes" id="UP001249020">
    <property type="component" value="Unassembled WGS sequence"/>
</dbReference>
<comment type="caution">
    <text evidence="4">The sequence shown here is derived from an EMBL/GenBank/DDBJ whole genome shotgun (WGS) entry which is preliminary data.</text>
</comment>
<dbReference type="GO" id="GO:0000160">
    <property type="term" value="P:phosphorelay signal transduction system"/>
    <property type="evidence" value="ECO:0007669"/>
    <property type="project" value="InterPro"/>
</dbReference>
<proteinExistence type="predicted"/>
<dbReference type="PANTHER" id="PTHR44591">
    <property type="entry name" value="STRESS RESPONSE REGULATOR PROTEIN 1"/>
    <property type="match status" value="1"/>
</dbReference>
<dbReference type="PROSITE" id="PS50110">
    <property type="entry name" value="RESPONSE_REGULATORY"/>
    <property type="match status" value="1"/>
</dbReference>